<dbReference type="Gramene" id="mRNA:HanXRQr2_Chr09g0415131">
    <property type="protein sequence ID" value="CDS:HanXRQr2_Chr09g0415131.1"/>
    <property type="gene ID" value="HanXRQr2_Chr09g0415131"/>
</dbReference>
<dbReference type="Proteomes" id="UP000215914">
    <property type="component" value="Unassembled WGS sequence"/>
</dbReference>
<reference evidence="2" key="2">
    <citation type="submission" date="2020-06" db="EMBL/GenBank/DDBJ databases">
        <title>Helianthus annuus Genome sequencing and assembly Release 2.</title>
        <authorList>
            <person name="Gouzy J."/>
            <person name="Langlade N."/>
            <person name="Munos S."/>
        </authorList>
    </citation>
    <scope>NUCLEOTIDE SEQUENCE</scope>
    <source>
        <tissue evidence="2">Leaves</tissue>
    </source>
</reference>
<evidence type="ECO:0000313" key="2">
    <source>
        <dbReference type="EMBL" id="KAF5793234.1"/>
    </source>
</evidence>
<keyword evidence="1" id="KW-1133">Transmembrane helix</keyword>
<organism evidence="2 3">
    <name type="scientific">Helianthus annuus</name>
    <name type="common">Common sunflower</name>
    <dbReference type="NCBI Taxonomy" id="4232"/>
    <lineage>
        <taxon>Eukaryota</taxon>
        <taxon>Viridiplantae</taxon>
        <taxon>Streptophyta</taxon>
        <taxon>Embryophyta</taxon>
        <taxon>Tracheophyta</taxon>
        <taxon>Spermatophyta</taxon>
        <taxon>Magnoliopsida</taxon>
        <taxon>eudicotyledons</taxon>
        <taxon>Gunneridae</taxon>
        <taxon>Pentapetalae</taxon>
        <taxon>asterids</taxon>
        <taxon>campanulids</taxon>
        <taxon>Asterales</taxon>
        <taxon>Asteraceae</taxon>
        <taxon>Asteroideae</taxon>
        <taxon>Heliantheae alliance</taxon>
        <taxon>Heliantheae</taxon>
        <taxon>Helianthus</taxon>
    </lineage>
</organism>
<gene>
    <name evidence="2" type="ORF">HanXRQr2_Chr09g0415131</name>
</gene>
<reference evidence="2" key="1">
    <citation type="journal article" date="2017" name="Nature">
        <title>The sunflower genome provides insights into oil metabolism, flowering and Asterid evolution.</title>
        <authorList>
            <person name="Badouin H."/>
            <person name="Gouzy J."/>
            <person name="Grassa C.J."/>
            <person name="Murat F."/>
            <person name="Staton S.E."/>
            <person name="Cottret L."/>
            <person name="Lelandais-Briere C."/>
            <person name="Owens G.L."/>
            <person name="Carrere S."/>
            <person name="Mayjonade B."/>
            <person name="Legrand L."/>
            <person name="Gill N."/>
            <person name="Kane N.C."/>
            <person name="Bowers J.E."/>
            <person name="Hubner S."/>
            <person name="Bellec A."/>
            <person name="Berard A."/>
            <person name="Berges H."/>
            <person name="Blanchet N."/>
            <person name="Boniface M.C."/>
            <person name="Brunel D."/>
            <person name="Catrice O."/>
            <person name="Chaidir N."/>
            <person name="Claudel C."/>
            <person name="Donnadieu C."/>
            <person name="Faraut T."/>
            <person name="Fievet G."/>
            <person name="Helmstetter N."/>
            <person name="King M."/>
            <person name="Knapp S.J."/>
            <person name="Lai Z."/>
            <person name="Le Paslier M.C."/>
            <person name="Lippi Y."/>
            <person name="Lorenzon L."/>
            <person name="Mandel J.R."/>
            <person name="Marage G."/>
            <person name="Marchand G."/>
            <person name="Marquand E."/>
            <person name="Bret-Mestries E."/>
            <person name="Morien E."/>
            <person name="Nambeesan S."/>
            <person name="Nguyen T."/>
            <person name="Pegot-Espagnet P."/>
            <person name="Pouilly N."/>
            <person name="Raftis F."/>
            <person name="Sallet E."/>
            <person name="Schiex T."/>
            <person name="Thomas J."/>
            <person name="Vandecasteele C."/>
            <person name="Vares D."/>
            <person name="Vear F."/>
            <person name="Vautrin S."/>
            <person name="Crespi M."/>
            <person name="Mangin B."/>
            <person name="Burke J.M."/>
            <person name="Salse J."/>
            <person name="Munos S."/>
            <person name="Vincourt P."/>
            <person name="Rieseberg L.H."/>
            <person name="Langlade N.B."/>
        </authorList>
    </citation>
    <scope>NUCLEOTIDE SEQUENCE</scope>
    <source>
        <tissue evidence="2">Leaves</tissue>
    </source>
</reference>
<evidence type="ECO:0000313" key="3">
    <source>
        <dbReference type="Proteomes" id="UP000215914"/>
    </source>
</evidence>
<feature type="transmembrane region" description="Helical" evidence="1">
    <location>
        <begin position="12"/>
        <end position="35"/>
    </location>
</feature>
<name>A0A9K3NAQ8_HELAN</name>
<comment type="caution">
    <text evidence="2">The sequence shown here is derived from an EMBL/GenBank/DDBJ whole genome shotgun (WGS) entry which is preliminary data.</text>
</comment>
<keyword evidence="1" id="KW-0472">Membrane</keyword>
<accession>A0A9K3NAQ8</accession>
<protein>
    <submittedName>
        <fullName evidence="2">Uncharacterized protein</fullName>
    </submittedName>
</protein>
<dbReference type="AlphaFoldDB" id="A0A9K3NAQ8"/>
<evidence type="ECO:0000256" key="1">
    <source>
        <dbReference type="SAM" id="Phobius"/>
    </source>
</evidence>
<keyword evidence="3" id="KW-1185">Reference proteome</keyword>
<proteinExistence type="predicted"/>
<keyword evidence="1" id="KW-0812">Transmembrane</keyword>
<dbReference type="EMBL" id="MNCJ02000324">
    <property type="protein sequence ID" value="KAF5793234.1"/>
    <property type="molecule type" value="Genomic_DNA"/>
</dbReference>
<sequence>MHHFLKHQKRCIIYFFLKITLYRTLIHCMYVHMYVCVGWGSRVNTSVFAN</sequence>